<dbReference type="GO" id="GO:0005525">
    <property type="term" value="F:GTP binding"/>
    <property type="evidence" value="ECO:0007669"/>
    <property type="project" value="InterPro"/>
</dbReference>
<dbReference type="Pfam" id="PF01926">
    <property type="entry name" value="MMR_HSR1"/>
    <property type="match status" value="1"/>
</dbReference>
<dbReference type="SUPFAM" id="SSF52540">
    <property type="entry name" value="P-loop containing nucleoside triphosphate hydrolases"/>
    <property type="match status" value="1"/>
</dbReference>
<evidence type="ECO:0000313" key="3">
    <source>
        <dbReference type="Proteomes" id="UP000789396"/>
    </source>
</evidence>
<dbReference type="OrthoDB" id="6021162at2759"/>
<feature type="domain" description="G" evidence="1">
    <location>
        <begin position="58"/>
        <end position="140"/>
    </location>
</feature>
<name>A0A9N9P9I2_9GLOM</name>
<dbReference type="InterPro" id="IPR006073">
    <property type="entry name" value="GTP-bd"/>
</dbReference>
<dbReference type="InterPro" id="IPR027417">
    <property type="entry name" value="P-loop_NTPase"/>
</dbReference>
<proteinExistence type="predicted"/>
<dbReference type="AlphaFoldDB" id="A0A9N9P9I2"/>
<dbReference type="Proteomes" id="UP000789396">
    <property type="component" value="Unassembled WGS sequence"/>
</dbReference>
<comment type="caution">
    <text evidence="2">The sequence shown here is derived from an EMBL/GenBank/DDBJ whole genome shotgun (WGS) entry which is preliminary data.</text>
</comment>
<evidence type="ECO:0000259" key="1">
    <source>
        <dbReference type="Pfam" id="PF01926"/>
    </source>
</evidence>
<feature type="non-terminal residue" evidence="2">
    <location>
        <position position="184"/>
    </location>
</feature>
<accession>A0A9N9P9I2</accession>
<sequence length="184" mass="20562">NEIIKIPFCTGNEQLREKLLSKFKITKFNEITNIYEHKGIKSAFNAVNLNLSTNHAYILLLGLSGSGKSSTINFLFNKDITVTGDGKSQTKETIEFKAEINDSRLRIKNLGISIIDGPGLEDSKGIEEDAKNILCYKRFLESHPQLASVRPNVIMIVADLNDTRLGDSENVETPFARMLKGIKF</sequence>
<dbReference type="EMBL" id="CAJVPZ010074644">
    <property type="protein sequence ID" value="CAG8803258.1"/>
    <property type="molecule type" value="Genomic_DNA"/>
</dbReference>
<reference evidence="2" key="1">
    <citation type="submission" date="2021-06" db="EMBL/GenBank/DDBJ databases">
        <authorList>
            <person name="Kallberg Y."/>
            <person name="Tangrot J."/>
            <person name="Rosling A."/>
        </authorList>
    </citation>
    <scope>NUCLEOTIDE SEQUENCE</scope>
    <source>
        <strain evidence="2">IN212</strain>
    </source>
</reference>
<keyword evidence="3" id="KW-1185">Reference proteome</keyword>
<dbReference type="Gene3D" id="3.40.50.300">
    <property type="entry name" value="P-loop containing nucleotide triphosphate hydrolases"/>
    <property type="match status" value="1"/>
</dbReference>
<gene>
    <name evidence="2" type="ORF">RFULGI_LOCUS17958</name>
</gene>
<protein>
    <submittedName>
        <fullName evidence="2">5396_t:CDS:1</fullName>
    </submittedName>
</protein>
<organism evidence="2 3">
    <name type="scientific">Racocetra fulgida</name>
    <dbReference type="NCBI Taxonomy" id="60492"/>
    <lineage>
        <taxon>Eukaryota</taxon>
        <taxon>Fungi</taxon>
        <taxon>Fungi incertae sedis</taxon>
        <taxon>Mucoromycota</taxon>
        <taxon>Glomeromycotina</taxon>
        <taxon>Glomeromycetes</taxon>
        <taxon>Diversisporales</taxon>
        <taxon>Gigasporaceae</taxon>
        <taxon>Racocetra</taxon>
    </lineage>
</organism>
<evidence type="ECO:0000313" key="2">
    <source>
        <dbReference type="EMBL" id="CAG8803258.1"/>
    </source>
</evidence>
<feature type="non-terminal residue" evidence="2">
    <location>
        <position position="1"/>
    </location>
</feature>